<feature type="region of interest" description="Disordered" evidence="5">
    <location>
        <begin position="710"/>
        <end position="774"/>
    </location>
</feature>
<dbReference type="InterPro" id="IPR002893">
    <property type="entry name" value="Znf_MYND"/>
</dbReference>
<protein>
    <recommendedName>
        <fullName evidence="6">MYND-type domain-containing protein</fullName>
    </recommendedName>
</protein>
<evidence type="ECO:0000256" key="1">
    <source>
        <dbReference type="ARBA" id="ARBA00022723"/>
    </source>
</evidence>
<evidence type="ECO:0000313" key="7">
    <source>
        <dbReference type="EMBL" id="TEB31146.1"/>
    </source>
</evidence>
<feature type="domain" description="MYND-type" evidence="6">
    <location>
        <begin position="462"/>
        <end position="499"/>
    </location>
</feature>
<evidence type="ECO:0000259" key="6">
    <source>
        <dbReference type="PROSITE" id="PS50865"/>
    </source>
</evidence>
<evidence type="ECO:0000256" key="3">
    <source>
        <dbReference type="ARBA" id="ARBA00022833"/>
    </source>
</evidence>
<evidence type="ECO:0000256" key="4">
    <source>
        <dbReference type="PROSITE-ProRule" id="PRU00134"/>
    </source>
</evidence>
<proteinExistence type="predicted"/>
<keyword evidence="3" id="KW-0862">Zinc</keyword>
<dbReference type="AlphaFoldDB" id="A0A4Y7TAE2"/>
<feature type="region of interest" description="Disordered" evidence="5">
    <location>
        <begin position="594"/>
        <end position="640"/>
    </location>
</feature>
<organism evidence="7 8">
    <name type="scientific">Coprinellus micaceus</name>
    <name type="common">Glistening ink-cap mushroom</name>
    <name type="synonym">Coprinus micaceus</name>
    <dbReference type="NCBI Taxonomy" id="71717"/>
    <lineage>
        <taxon>Eukaryota</taxon>
        <taxon>Fungi</taxon>
        <taxon>Dikarya</taxon>
        <taxon>Basidiomycota</taxon>
        <taxon>Agaricomycotina</taxon>
        <taxon>Agaricomycetes</taxon>
        <taxon>Agaricomycetidae</taxon>
        <taxon>Agaricales</taxon>
        <taxon>Agaricineae</taxon>
        <taxon>Psathyrellaceae</taxon>
        <taxon>Coprinellus</taxon>
    </lineage>
</organism>
<accession>A0A4Y7TAE2</accession>
<dbReference type="SUPFAM" id="SSF144232">
    <property type="entry name" value="HIT/MYND zinc finger-like"/>
    <property type="match status" value="1"/>
</dbReference>
<sequence length="848" mass="93618">MQNLLKPEPQRRRAKVSKTETLLCAVERGSTRHIARLAWDDWPEDPEDSVLALDVVFRLLEYEHTPPKFHQDRRYPEEAVDALRKLHELITVLLGSAERIMKMETATRGPLLDIFEANLPVLARWCTWSIENARWTSVYLKRRPILAAIDAAHLLCLLHASGTSSSRFLSVFHESDDIVDLLLVLWRWQGKGDGPVYLEVLPGTCPLLQVLSSFVSRSFGYPQLRDIIDASIARLKKWKSERQSHSHWSTVFPGLSTTGREADDSSKSRVHNFVVIISAVVSFLDIPKFAKAFVRSDLACLALNMAQEFPHLSDVGILSGQLPAIVASLFLTTKAFWAGPLYIQTRLVPKMLKEGRLLDIIIDSFLTHQRSMWAAANSSVEVWGEDPLNLLLSLCIYKDVCTAAVLAVQATEARNPHLANALGVDWSTFKIAIGTYQSTWTQASTDRVSVCDNLDHEYGPDIPECTDFAMKECAGCRTLFYCSKKCQEADWNKYHKEECQSNRAWRTELDLAYAWPSLNTRRFLFLLLQRFKRTPGHTNALSDSNISGLPQGLTYTGPVSEHGPFVSPYVCLCALGQAPVHTGAPMCSGCHTAHSSQRHPALRSSCQSRRRGATGKASDATANPQWESLPKKDLGGDPNRVSEPGCEIARGGVVHFDASTPPPSSRVMGHQSGYEVMHIGVPGAQVCRFREMFRREFVERLVSLPISSSSYASSSVSSSGYDAGDDGEEDGAHARSTRDVSNLDSYLGPDDSDLESLDDVDINPSPGGPVLDVSTGAHTVSLTGLFGVKRDSVGGGDEKVTVWRLNAYLTVWIQRHRECPECTGSSLDGGPNLQSVSVAAPVAEFVPN</sequence>
<comment type="caution">
    <text evidence="7">The sequence shown here is derived from an EMBL/GenBank/DDBJ whole genome shotgun (WGS) entry which is preliminary data.</text>
</comment>
<keyword evidence="8" id="KW-1185">Reference proteome</keyword>
<feature type="compositionally biased region" description="Low complexity" evidence="5">
    <location>
        <begin position="710"/>
        <end position="722"/>
    </location>
</feature>
<feature type="compositionally biased region" description="Acidic residues" evidence="5">
    <location>
        <begin position="750"/>
        <end position="761"/>
    </location>
</feature>
<dbReference type="OrthoDB" id="2824457at2759"/>
<evidence type="ECO:0000313" key="8">
    <source>
        <dbReference type="Proteomes" id="UP000298030"/>
    </source>
</evidence>
<evidence type="ECO:0000256" key="5">
    <source>
        <dbReference type="SAM" id="MobiDB-lite"/>
    </source>
</evidence>
<evidence type="ECO:0000256" key="2">
    <source>
        <dbReference type="ARBA" id="ARBA00022771"/>
    </source>
</evidence>
<keyword evidence="1" id="KW-0479">Metal-binding</keyword>
<dbReference type="GO" id="GO:0008270">
    <property type="term" value="F:zinc ion binding"/>
    <property type="evidence" value="ECO:0007669"/>
    <property type="project" value="UniProtKB-KW"/>
</dbReference>
<keyword evidence="2 4" id="KW-0863">Zinc-finger</keyword>
<dbReference type="EMBL" id="QPFP01000020">
    <property type="protein sequence ID" value="TEB31146.1"/>
    <property type="molecule type" value="Genomic_DNA"/>
</dbReference>
<name>A0A4Y7TAE2_COPMI</name>
<gene>
    <name evidence="7" type="ORF">FA13DRAFT_1733076</name>
</gene>
<dbReference type="PROSITE" id="PS50865">
    <property type="entry name" value="ZF_MYND_2"/>
    <property type="match status" value="1"/>
</dbReference>
<reference evidence="7 8" key="1">
    <citation type="journal article" date="2019" name="Nat. Ecol. Evol.">
        <title>Megaphylogeny resolves global patterns of mushroom evolution.</title>
        <authorList>
            <person name="Varga T."/>
            <person name="Krizsan K."/>
            <person name="Foldi C."/>
            <person name="Dima B."/>
            <person name="Sanchez-Garcia M."/>
            <person name="Sanchez-Ramirez S."/>
            <person name="Szollosi G.J."/>
            <person name="Szarkandi J.G."/>
            <person name="Papp V."/>
            <person name="Albert L."/>
            <person name="Andreopoulos W."/>
            <person name="Angelini C."/>
            <person name="Antonin V."/>
            <person name="Barry K.W."/>
            <person name="Bougher N.L."/>
            <person name="Buchanan P."/>
            <person name="Buyck B."/>
            <person name="Bense V."/>
            <person name="Catcheside P."/>
            <person name="Chovatia M."/>
            <person name="Cooper J."/>
            <person name="Damon W."/>
            <person name="Desjardin D."/>
            <person name="Finy P."/>
            <person name="Geml J."/>
            <person name="Haridas S."/>
            <person name="Hughes K."/>
            <person name="Justo A."/>
            <person name="Karasinski D."/>
            <person name="Kautmanova I."/>
            <person name="Kiss B."/>
            <person name="Kocsube S."/>
            <person name="Kotiranta H."/>
            <person name="LaButti K.M."/>
            <person name="Lechner B.E."/>
            <person name="Liimatainen K."/>
            <person name="Lipzen A."/>
            <person name="Lukacs Z."/>
            <person name="Mihaltcheva S."/>
            <person name="Morgado L.N."/>
            <person name="Niskanen T."/>
            <person name="Noordeloos M.E."/>
            <person name="Ohm R.A."/>
            <person name="Ortiz-Santana B."/>
            <person name="Ovrebo C."/>
            <person name="Racz N."/>
            <person name="Riley R."/>
            <person name="Savchenko A."/>
            <person name="Shiryaev A."/>
            <person name="Soop K."/>
            <person name="Spirin V."/>
            <person name="Szebenyi C."/>
            <person name="Tomsovsky M."/>
            <person name="Tulloss R.E."/>
            <person name="Uehling J."/>
            <person name="Grigoriev I.V."/>
            <person name="Vagvolgyi C."/>
            <person name="Papp T."/>
            <person name="Martin F.M."/>
            <person name="Miettinen O."/>
            <person name="Hibbett D.S."/>
            <person name="Nagy L.G."/>
        </authorList>
    </citation>
    <scope>NUCLEOTIDE SEQUENCE [LARGE SCALE GENOMIC DNA]</scope>
    <source>
        <strain evidence="7 8">FP101781</strain>
    </source>
</reference>
<dbReference type="Gene3D" id="6.10.140.2220">
    <property type="match status" value="1"/>
</dbReference>
<dbReference type="Pfam" id="PF01753">
    <property type="entry name" value="zf-MYND"/>
    <property type="match status" value="1"/>
</dbReference>
<dbReference type="Proteomes" id="UP000298030">
    <property type="component" value="Unassembled WGS sequence"/>
</dbReference>